<keyword evidence="3" id="KW-0862">Zinc</keyword>
<dbReference type="GO" id="GO:0003677">
    <property type="term" value="F:DNA binding"/>
    <property type="evidence" value="ECO:0007669"/>
    <property type="project" value="InterPro"/>
</dbReference>
<evidence type="ECO:0000313" key="8">
    <source>
        <dbReference type="Proteomes" id="UP000289738"/>
    </source>
</evidence>
<evidence type="ECO:0000256" key="2">
    <source>
        <dbReference type="ARBA" id="ARBA00022771"/>
    </source>
</evidence>
<accession>A0A445EIZ4</accession>
<keyword evidence="2 4" id="KW-0863">Zinc-finger</keyword>
<feature type="compositionally biased region" description="Polar residues" evidence="5">
    <location>
        <begin position="93"/>
        <end position="115"/>
    </location>
</feature>
<keyword evidence="1" id="KW-0479">Metal-binding</keyword>
<evidence type="ECO:0000256" key="5">
    <source>
        <dbReference type="SAM" id="MobiDB-lite"/>
    </source>
</evidence>
<dbReference type="PROSITE" id="PS50808">
    <property type="entry name" value="ZF_BED"/>
    <property type="match status" value="1"/>
</dbReference>
<feature type="region of interest" description="Disordered" evidence="5">
    <location>
        <begin position="93"/>
        <end position="118"/>
    </location>
</feature>
<gene>
    <name evidence="7" type="ORF">Ahy_A02g010058</name>
</gene>
<name>A0A445EIZ4_ARAHY</name>
<evidence type="ECO:0000256" key="3">
    <source>
        <dbReference type="ARBA" id="ARBA00022833"/>
    </source>
</evidence>
<keyword evidence="8" id="KW-1185">Reference proteome</keyword>
<comment type="caution">
    <text evidence="7">The sequence shown here is derived from an EMBL/GenBank/DDBJ whole genome shotgun (WGS) entry which is preliminary data.</text>
</comment>
<dbReference type="GO" id="GO:0008270">
    <property type="term" value="F:zinc ion binding"/>
    <property type="evidence" value="ECO:0007669"/>
    <property type="project" value="UniProtKB-KW"/>
</dbReference>
<dbReference type="InterPro" id="IPR003656">
    <property type="entry name" value="Znf_BED"/>
</dbReference>
<dbReference type="Proteomes" id="UP000289738">
    <property type="component" value="Chromosome A02"/>
</dbReference>
<reference evidence="7 8" key="1">
    <citation type="submission" date="2019-01" db="EMBL/GenBank/DDBJ databases">
        <title>Sequencing of cultivated peanut Arachis hypogaea provides insights into genome evolution and oil improvement.</title>
        <authorList>
            <person name="Chen X."/>
        </authorList>
    </citation>
    <scope>NUCLEOTIDE SEQUENCE [LARGE SCALE GENOMIC DNA]</scope>
    <source>
        <strain evidence="8">cv. Fuhuasheng</strain>
        <tissue evidence="7">Leaves</tissue>
    </source>
</reference>
<organism evidence="7 8">
    <name type="scientific">Arachis hypogaea</name>
    <name type="common">Peanut</name>
    <dbReference type="NCBI Taxonomy" id="3818"/>
    <lineage>
        <taxon>Eukaryota</taxon>
        <taxon>Viridiplantae</taxon>
        <taxon>Streptophyta</taxon>
        <taxon>Embryophyta</taxon>
        <taxon>Tracheophyta</taxon>
        <taxon>Spermatophyta</taxon>
        <taxon>Magnoliopsida</taxon>
        <taxon>eudicotyledons</taxon>
        <taxon>Gunneridae</taxon>
        <taxon>Pentapetalae</taxon>
        <taxon>rosids</taxon>
        <taxon>fabids</taxon>
        <taxon>Fabales</taxon>
        <taxon>Fabaceae</taxon>
        <taxon>Papilionoideae</taxon>
        <taxon>50 kb inversion clade</taxon>
        <taxon>dalbergioids sensu lato</taxon>
        <taxon>Dalbergieae</taxon>
        <taxon>Pterocarpus clade</taxon>
        <taxon>Arachis</taxon>
    </lineage>
</organism>
<feature type="domain" description="BED-type" evidence="6">
    <location>
        <begin position="116"/>
        <end position="175"/>
    </location>
</feature>
<dbReference type="PANTHER" id="PTHR46951">
    <property type="entry name" value="BED-TYPE DOMAIN-CONTAINING PROTEIN"/>
    <property type="match status" value="1"/>
</dbReference>
<dbReference type="EMBL" id="SDMP01000002">
    <property type="protein sequence ID" value="RYR75408.1"/>
    <property type="molecule type" value="Genomic_DNA"/>
</dbReference>
<evidence type="ECO:0000256" key="4">
    <source>
        <dbReference type="PROSITE-ProRule" id="PRU00027"/>
    </source>
</evidence>
<evidence type="ECO:0000313" key="7">
    <source>
        <dbReference type="EMBL" id="RYR75408.1"/>
    </source>
</evidence>
<sequence>MIGGRPEGDARGDEVCIRRQPPFTHQGHHCHPQPSTVAATTTGRARLLVAERHLARLLVAERHLARLLIRHPQPSTAAATTTGRARLLMNSMEQSQSNPQPQDNAVQDSQTGSSRGKSDPVWQYFTVKYDKNNKAQYTCIFCLNTYNGGGIYRMKYHLAKISGQIKVCNKVTEDVELQFKRLLEKNKKNKAEKRKYTADCYDVEIDFWVMPDEDDLEFTHGDIEGIENLIYTDNAMPSYPKDGGDVELEVNFPNVADSSNTASFGGTSDDGGFGLPVYDGNVGTLNDNYDF</sequence>
<dbReference type="Pfam" id="PF02892">
    <property type="entry name" value="zf-BED"/>
    <property type="match status" value="1"/>
</dbReference>
<evidence type="ECO:0000256" key="1">
    <source>
        <dbReference type="ARBA" id="ARBA00022723"/>
    </source>
</evidence>
<evidence type="ECO:0000259" key="6">
    <source>
        <dbReference type="PROSITE" id="PS50808"/>
    </source>
</evidence>
<proteinExistence type="predicted"/>
<dbReference type="AlphaFoldDB" id="A0A445EIZ4"/>
<dbReference type="PANTHER" id="PTHR46951:SF2">
    <property type="entry name" value="BED-TYPE DOMAIN-CONTAINING PROTEIN"/>
    <property type="match status" value="1"/>
</dbReference>
<protein>
    <recommendedName>
        <fullName evidence="6">BED-type domain-containing protein</fullName>
    </recommendedName>
</protein>